<dbReference type="Gene3D" id="3.30.450.40">
    <property type="match status" value="1"/>
</dbReference>
<proteinExistence type="inferred from homology"/>
<gene>
    <name evidence="3" type="ORF">H9L01_09260</name>
</gene>
<dbReference type="SUPFAM" id="SSF55781">
    <property type="entry name" value="GAF domain-like"/>
    <property type="match status" value="1"/>
</dbReference>
<sequence length="150" mass="16760">MNKILIEQAKLFIEDETDEIAILANLSALFNESLEDINWVGFYLFKDDHLILGPFQGKPACIHLYPGKGVCSHAIETKRGLVVDDVHAFPGHIACDSASNSELVVPLFVDGMPYGVIDIDSPSFNRFSQEDLDTFIEIGKILENHLRTKK</sequence>
<feature type="domain" description="GAF" evidence="2">
    <location>
        <begin position="36"/>
        <end position="139"/>
    </location>
</feature>
<dbReference type="RefSeq" id="WP_187533674.1">
    <property type="nucleotide sequence ID" value="NZ_CBCSHU010000010.1"/>
</dbReference>
<accession>A0A7G9RY71</accession>
<name>A0A7G9RY71_9FIRM</name>
<comment type="similarity">
    <text evidence="1">Belongs to the free Met sulfoxide reductase family.</text>
</comment>
<evidence type="ECO:0000256" key="1">
    <source>
        <dbReference type="ARBA" id="ARBA00038454"/>
    </source>
</evidence>
<dbReference type="AlphaFoldDB" id="A0A7G9RY71"/>
<dbReference type="GO" id="GO:0005829">
    <property type="term" value="C:cytosol"/>
    <property type="evidence" value="ECO:0007669"/>
    <property type="project" value="TreeGrafter"/>
</dbReference>
<protein>
    <submittedName>
        <fullName evidence="3">GAF domain-containing protein</fullName>
    </submittedName>
</protein>
<dbReference type="KEGG" id="eio:H9L01_09260"/>
<dbReference type="EMBL" id="CP060715">
    <property type="protein sequence ID" value="QNN60546.1"/>
    <property type="molecule type" value="Genomic_DNA"/>
</dbReference>
<dbReference type="PROSITE" id="PS01320">
    <property type="entry name" value="UPF0067"/>
    <property type="match status" value="1"/>
</dbReference>
<organism evidence="3 4">
    <name type="scientific">Erysipelothrix inopinata</name>
    <dbReference type="NCBI Taxonomy" id="225084"/>
    <lineage>
        <taxon>Bacteria</taxon>
        <taxon>Bacillati</taxon>
        <taxon>Bacillota</taxon>
        <taxon>Erysipelotrichia</taxon>
        <taxon>Erysipelotrichales</taxon>
        <taxon>Erysipelotrichaceae</taxon>
        <taxon>Erysipelothrix</taxon>
    </lineage>
</organism>
<dbReference type="InterPro" id="IPR003018">
    <property type="entry name" value="GAF"/>
</dbReference>
<evidence type="ECO:0000259" key="2">
    <source>
        <dbReference type="Pfam" id="PF13185"/>
    </source>
</evidence>
<evidence type="ECO:0000313" key="4">
    <source>
        <dbReference type="Proteomes" id="UP000515928"/>
    </source>
</evidence>
<dbReference type="PANTHER" id="PTHR21021:SF15">
    <property type="entry name" value="FREE METHIONINE-R-SULFOXIDE REDUCTASE"/>
    <property type="match status" value="1"/>
</dbReference>
<dbReference type="GO" id="GO:0033745">
    <property type="term" value="F:L-methionine-(R)-S-oxide reductase activity"/>
    <property type="evidence" value="ECO:0007669"/>
    <property type="project" value="TreeGrafter"/>
</dbReference>
<dbReference type="InterPro" id="IPR029016">
    <property type="entry name" value="GAF-like_dom_sf"/>
</dbReference>
<dbReference type="FunFam" id="3.30.450.40:FF:000008">
    <property type="entry name" value="GAF domain-containing proteins"/>
    <property type="match status" value="1"/>
</dbReference>
<dbReference type="Proteomes" id="UP000515928">
    <property type="component" value="Chromosome"/>
</dbReference>
<evidence type="ECO:0000313" key="3">
    <source>
        <dbReference type="EMBL" id="QNN60546.1"/>
    </source>
</evidence>
<reference evidence="3 4" key="1">
    <citation type="submission" date="2020-08" db="EMBL/GenBank/DDBJ databases">
        <title>Genome sequence of Erysipelothrix inopinata DSM 15511T.</title>
        <authorList>
            <person name="Hyun D.-W."/>
            <person name="Bae J.-W."/>
        </authorList>
    </citation>
    <scope>NUCLEOTIDE SEQUENCE [LARGE SCALE GENOMIC DNA]</scope>
    <source>
        <strain evidence="3 4">DSM 15511</strain>
    </source>
</reference>
<keyword evidence="4" id="KW-1185">Reference proteome</keyword>
<dbReference type="InterPro" id="IPR000614">
    <property type="entry name" value="FRMsr_CS"/>
</dbReference>
<dbReference type="Pfam" id="PF13185">
    <property type="entry name" value="GAF_2"/>
    <property type="match status" value="1"/>
</dbReference>
<dbReference type="PANTHER" id="PTHR21021">
    <property type="entry name" value="GAF/PUTATIVE CYTOSKELETAL PROTEIN"/>
    <property type="match status" value="1"/>
</dbReference>
<dbReference type="InterPro" id="IPR051330">
    <property type="entry name" value="Phosphatase_reg/MetRdx"/>
</dbReference>